<evidence type="ECO:0000256" key="3">
    <source>
        <dbReference type="ARBA" id="ARBA00022723"/>
    </source>
</evidence>
<evidence type="ECO:0000313" key="9">
    <source>
        <dbReference type="EMBL" id="CAG5102924.1"/>
    </source>
</evidence>
<dbReference type="GO" id="GO:0008270">
    <property type="term" value="F:zinc ion binding"/>
    <property type="evidence" value="ECO:0007669"/>
    <property type="project" value="UniProtKB-KW"/>
</dbReference>
<dbReference type="Gene3D" id="3.30.40.10">
    <property type="entry name" value="Zinc/RING finger domain, C3HC4 (zinc finger)"/>
    <property type="match status" value="1"/>
</dbReference>
<proteinExistence type="inferred from homology"/>
<dbReference type="FunFam" id="1.10.1170.10:FF:000002">
    <property type="entry name" value="Baculoviral IAP repeat containing 7"/>
    <property type="match status" value="1"/>
</dbReference>
<dbReference type="EMBL" id="CAJNRD030001123">
    <property type="protein sequence ID" value="CAG5102924.1"/>
    <property type="molecule type" value="Genomic_DNA"/>
</dbReference>
<dbReference type="GO" id="GO:0005634">
    <property type="term" value="C:nucleus"/>
    <property type="evidence" value="ECO:0007669"/>
    <property type="project" value="TreeGrafter"/>
</dbReference>
<dbReference type="Proteomes" id="UP000786811">
    <property type="component" value="Unassembled WGS sequence"/>
</dbReference>
<evidence type="ECO:0000259" key="8">
    <source>
        <dbReference type="PROSITE" id="PS50089"/>
    </source>
</evidence>
<dbReference type="PROSITE" id="PS50089">
    <property type="entry name" value="ZF_RING_2"/>
    <property type="match status" value="1"/>
</dbReference>
<dbReference type="InterPro" id="IPR013083">
    <property type="entry name" value="Znf_RING/FYVE/PHD"/>
</dbReference>
<reference evidence="9" key="1">
    <citation type="submission" date="2021-04" db="EMBL/GenBank/DDBJ databases">
        <authorList>
            <person name="Chebbi M.A.C M."/>
        </authorList>
    </citation>
    <scope>NUCLEOTIDE SEQUENCE</scope>
</reference>
<feature type="compositionally biased region" description="Low complexity" evidence="7">
    <location>
        <begin position="293"/>
        <end position="303"/>
    </location>
</feature>
<dbReference type="FunFam" id="1.10.1170.10:FF:000003">
    <property type="entry name" value="E3 ubiquitin-protein ligase XIAP"/>
    <property type="match status" value="1"/>
</dbReference>
<keyword evidence="10" id="KW-1185">Reference proteome</keyword>
<evidence type="ECO:0000256" key="4">
    <source>
        <dbReference type="ARBA" id="ARBA00022771"/>
    </source>
</evidence>
<dbReference type="Pfam" id="PF00653">
    <property type="entry name" value="BIR"/>
    <property type="match status" value="2"/>
</dbReference>
<feature type="compositionally biased region" description="Basic and acidic residues" evidence="7">
    <location>
        <begin position="261"/>
        <end position="276"/>
    </location>
</feature>
<comment type="caution">
    <text evidence="9">The sequence shown here is derived from an EMBL/GenBank/DDBJ whole genome shotgun (WGS) entry which is preliminary data.</text>
</comment>
<dbReference type="OrthoDB" id="5855668at2759"/>
<dbReference type="Gene3D" id="1.10.1170.10">
    <property type="entry name" value="Inhibitor Of Apoptosis Protein (2mihbC-IAP-1), Chain A"/>
    <property type="match status" value="2"/>
</dbReference>
<dbReference type="PANTHER" id="PTHR10044">
    <property type="entry name" value="INHIBITOR OF APOPTOSIS"/>
    <property type="match status" value="1"/>
</dbReference>
<dbReference type="InterPro" id="IPR050784">
    <property type="entry name" value="IAP"/>
</dbReference>
<feature type="domain" description="RING-type" evidence="8">
    <location>
        <begin position="314"/>
        <end position="349"/>
    </location>
</feature>
<sequence>MNYRVEEVRLQSYSNWPLRYMDPVRMAAAGFYYTGQGDKVKCFECGISICEWEEGDNPLSDHHRYQSNCRFIRSLRCGNVPLGVDPSTVQIPSTRRHYGDEFRPNAVSGLEPKTTPPVRLIQIGGLREVFVNIPKPIHPHFANAKDRLKSFKHWPASMSPTKEQLVEAGFYYEGFEDRTICYYCGGGLNDWEPEDDPWRQHAKWFKKCHFVLITKGLDFIDDIVRKPATPHKQEEARQISSPSHVEEAAPSTSCDSEEKDIEEKGAELREEEEKLKQTTNDNAEELSEPQDPTTTTTTTMTTTESKGVPEAKICKICYVHELGVVFLPCGHMLACTRCAPGLMQCAVCRERILISVRTNIC</sequence>
<keyword evidence="3" id="KW-0479">Metal-binding</keyword>
<dbReference type="InterPro" id="IPR001370">
    <property type="entry name" value="BIR_rpt"/>
</dbReference>
<keyword evidence="5" id="KW-0862">Zinc</keyword>
<evidence type="ECO:0000256" key="7">
    <source>
        <dbReference type="SAM" id="MobiDB-lite"/>
    </source>
</evidence>
<evidence type="ECO:0000256" key="2">
    <source>
        <dbReference type="ARBA" id="ARBA00022703"/>
    </source>
</evidence>
<accession>A0A8J2MX69</accession>
<evidence type="ECO:0000256" key="5">
    <source>
        <dbReference type="ARBA" id="ARBA00022833"/>
    </source>
</evidence>
<evidence type="ECO:0000313" key="10">
    <source>
        <dbReference type="Proteomes" id="UP000786811"/>
    </source>
</evidence>
<protein>
    <submittedName>
        <fullName evidence="9">Baculoviral IAP repeat-containing protein 5_Cc</fullName>
    </submittedName>
</protein>
<dbReference type="SMART" id="SM00238">
    <property type="entry name" value="BIR"/>
    <property type="match status" value="2"/>
</dbReference>
<dbReference type="PANTHER" id="PTHR10044:SF174">
    <property type="entry name" value="DEATH-ASSOCIATED INHIBITOR OF APOPTOSIS 1"/>
    <property type="match status" value="1"/>
</dbReference>
<dbReference type="SUPFAM" id="SSF57924">
    <property type="entry name" value="Inhibitor of apoptosis (IAP) repeat"/>
    <property type="match status" value="2"/>
</dbReference>
<dbReference type="AlphaFoldDB" id="A0A8J2MX69"/>
<dbReference type="InterPro" id="IPR001841">
    <property type="entry name" value="Znf_RING"/>
</dbReference>
<gene>
    <name evidence="9" type="ORF">HICCMSTLAB_LOCUS11252</name>
</gene>
<comment type="similarity">
    <text evidence="1">Belongs to the IAP family.</text>
</comment>
<dbReference type="CDD" id="cd00022">
    <property type="entry name" value="BIR"/>
    <property type="match status" value="2"/>
</dbReference>
<evidence type="ECO:0000256" key="6">
    <source>
        <dbReference type="PROSITE-ProRule" id="PRU00175"/>
    </source>
</evidence>
<dbReference type="PROSITE" id="PS50143">
    <property type="entry name" value="BIR_REPEAT_2"/>
    <property type="match status" value="2"/>
</dbReference>
<evidence type="ECO:0000256" key="1">
    <source>
        <dbReference type="ARBA" id="ARBA00006672"/>
    </source>
</evidence>
<organism evidence="9 10">
    <name type="scientific">Cotesia congregata</name>
    <name type="common">Parasitoid wasp</name>
    <name type="synonym">Apanteles congregatus</name>
    <dbReference type="NCBI Taxonomy" id="51543"/>
    <lineage>
        <taxon>Eukaryota</taxon>
        <taxon>Metazoa</taxon>
        <taxon>Ecdysozoa</taxon>
        <taxon>Arthropoda</taxon>
        <taxon>Hexapoda</taxon>
        <taxon>Insecta</taxon>
        <taxon>Pterygota</taxon>
        <taxon>Neoptera</taxon>
        <taxon>Endopterygota</taxon>
        <taxon>Hymenoptera</taxon>
        <taxon>Apocrita</taxon>
        <taxon>Ichneumonoidea</taxon>
        <taxon>Braconidae</taxon>
        <taxon>Microgastrinae</taxon>
        <taxon>Cotesia</taxon>
    </lineage>
</organism>
<dbReference type="GO" id="GO:0005737">
    <property type="term" value="C:cytoplasm"/>
    <property type="evidence" value="ECO:0007669"/>
    <property type="project" value="TreeGrafter"/>
</dbReference>
<name>A0A8J2MX69_COTCN</name>
<dbReference type="Pfam" id="PF13920">
    <property type="entry name" value="zf-C3HC4_3"/>
    <property type="match status" value="1"/>
</dbReference>
<dbReference type="PROSITE" id="PS01282">
    <property type="entry name" value="BIR_REPEAT_1"/>
    <property type="match status" value="1"/>
</dbReference>
<dbReference type="GO" id="GO:0006915">
    <property type="term" value="P:apoptotic process"/>
    <property type="evidence" value="ECO:0007669"/>
    <property type="project" value="UniProtKB-KW"/>
</dbReference>
<feature type="region of interest" description="Disordered" evidence="7">
    <location>
        <begin position="228"/>
        <end position="304"/>
    </location>
</feature>
<keyword evidence="2" id="KW-0053">Apoptosis</keyword>
<keyword evidence="4 6" id="KW-0863">Zinc-finger</keyword>